<organism evidence="1 2">
    <name type="scientific">Persea americana</name>
    <name type="common">Avocado</name>
    <dbReference type="NCBI Taxonomy" id="3435"/>
    <lineage>
        <taxon>Eukaryota</taxon>
        <taxon>Viridiplantae</taxon>
        <taxon>Streptophyta</taxon>
        <taxon>Embryophyta</taxon>
        <taxon>Tracheophyta</taxon>
        <taxon>Spermatophyta</taxon>
        <taxon>Magnoliopsida</taxon>
        <taxon>Magnoliidae</taxon>
        <taxon>Laurales</taxon>
        <taxon>Lauraceae</taxon>
        <taxon>Persea</taxon>
    </lineage>
</organism>
<comment type="caution">
    <text evidence="1">The sequence shown here is derived from an EMBL/GenBank/DDBJ whole genome shotgun (WGS) entry which is preliminary data.</text>
</comment>
<gene>
    <name evidence="1" type="ORF">MRB53_024719</name>
</gene>
<accession>A0ACC2LD98</accession>
<evidence type="ECO:0000313" key="1">
    <source>
        <dbReference type="EMBL" id="KAJ8631396.1"/>
    </source>
</evidence>
<evidence type="ECO:0000313" key="2">
    <source>
        <dbReference type="Proteomes" id="UP001234297"/>
    </source>
</evidence>
<dbReference type="EMBL" id="CM056815">
    <property type="protein sequence ID" value="KAJ8631396.1"/>
    <property type="molecule type" value="Genomic_DNA"/>
</dbReference>
<name>A0ACC2LD98_PERAE</name>
<protein>
    <submittedName>
        <fullName evidence="1">Uncharacterized protein</fullName>
    </submittedName>
</protein>
<reference evidence="1 2" key="1">
    <citation type="journal article" date="2022" name="Hortic Res">
        <title>A haplotype resolved chromosomal level avocado genome allows analysis of novel avocado genes.</title>
        <authorList>
            <person name="Nath O."/>
            <person name="Fletcher S.J."/>
            <person name="Hayward A."/>
            <person name="Shaw L.M."/>
            <person name="Masouleh A.K."/>
            <person name="Furtado A."/>
            <person name="Henry R.J."/>
            <person name="Mitter N."/>
        </authorList>
    </citation>
    <scope>NUCLEOTIDE SEQUENCE [LARGE SCALE GENOMIC DNA]</scope>
    <source>
        <strain evidence="2">cv. Hass</strain>
    </source>
</reference>
<proteinExistence type="predicted"/>
<sequence>MGCIWSTLDKEEIMQRCKERKRLMKQLVGFRGEFAITQMAYLQALRNTGITLRQFTEGDSLDLESTQFGPTLPPSPPPPLPPSPPPPPPFSPDERRVSGDDQKDKRDQEEYTEIDEDDSRTPPPPPVHDSTWDFWDQFAPSSSPFNRKKSREDVRQAEEDEDWAETKTEFEEDQEDDGETAAAAKPLPKKSLPRELMDDNSSMVSWYTKDTADMAMVVWRSKKTVVGIVKELDDYFLKASEGVKEIGVLLEANRGKHLPQHLADTKIALLHEQEQCAGPAMGFWQAFVTEKSCKSAKVFSALSWSWSSKSLLSNRDSFEVDVASEASKLGGLSRTLEKLYAEERRLYEEIKEEETAKFQLEKKTVLLHKQETGDQDWMKAENTRSSIETLQSEILCIQEAISSTCLSMLKLRDEELYPQLLELSSGLMQMWRTMYECHQVQNHIAQQMNHLSNHPSTEPTTDYHRQATVQFEAEVTSWYNTFCNLLTSQREFVRALNQWVRLTDFLPNNSPTNSTSEICALCEEWQLAVERLPDKAASEAIKSFISVIHSIVLQHDEERKLQKRSSRLEKRLEKERNLLNKLEKKSHETLNASGPSPDDSFLVEREKIDTLKKKVEEEKGKYLNSVNISHAMMLSNLQMGLPNVFQAMTRFSSVCAQAFEAVHGHAKGTSRQDESTTAV</sequence>
<dbReference type="Proteomes" id="UP001234297">
    <property type="component" value="Chromosome 7"/>
</dbReference>
<keyword evidence="2" id="KW-1185">Reference proteome</keyword>